<reference evidence="4 5" key="1">
    <citation type="submission" date="2019-08" db="EMBL/GenBank/DDBJ databases">
        <title>In-depth cultivation of the pig gut microbiome towards novel bacterial diversity and tailored functional studies.</title>
        <authorList>
            <person name="Wylensek D."/>
            <person name="Hitch T.C.A."/>
            <person name="Clavel T."/>
        </authorList>
    </citation>
    <scope>NUCLEOTIDE SEQUENCE [LARGE SCALE GENOMIC DNA]</scope>
    <source>
        <strain evidence="4 5">WCA-693-APC-5D-A</strain>
    </source>
</reference>
<keyword evidence="2" id="KW-0812">Transmembrane</keyword>
<gene>
    <name evidence="4" type="ORF">FYJ84_10325</name>
</gene>
<dbReference type="AlphaFoldDB" id="A0A6I2UJL6"/>
<evidence type="ECO:0000259" key="3">
    <source>
        <dbReference type="Pfam" id="PF00534"/>
    </source>
</evidence>
<dbReference type="GeneID" id="96779322"/>
<dbReference type="GO" id="GO:0016757">
    <property type="term" value="F:glycosyltransferase activity"/>
    <property type="evidence" value="ECO:0007669"/>
    <property type="project" value="InterPro"/>
</dbReference>
<organism evidence="4 5">
    <name type="scientific">Anaerovibrio slackiae</name>
    <dbReference type="NCBI Taxonomy" id="2652309"/>
    <lineage>
        <taxon>Bacteria</taxon>
        <taxon>Bacillati</taxon>
        <taxon>Bacillota</taxon>
        <taxon>Negativicutes</taxon>
        <taxon>Selenomonadales</taxon>
        <taxon>Selenomonadaceae</taxon>
        <taxon>Anaerovibrio</taxon>
    </lineage>
</organism>
<evidence type="ECO:0000256" key="1">
    <source>
        <dbReference type="ARBA" id="ARBA00022679"/>
    </source>
</evidence>
<feature type="transmembrane region" description="Helical" evidence="2">
    <location>
        <begin position="117"/>
        <end position="142"/>
    </location>
</feature>
<evidence type="ECO:0000256" key="2">
    <source>
        <dbReference type="SAM" id="Phobius"/>
    </source>
</evidence>
<dbReference type="PANTHER" id="PTHR46401:SF2">
    <property type="entry name" value="GLYCOSYLTRANSFERASE WBBK-RELATED"/>
    <property type="match status" value="1"/>
</dbReference>
<evidence type="ECO:0000313" key="5">
    <source>
        <dbReference type="Proteomes" id="UP000433181"/>
    </source>
</evidence>
<dbReference type="RefSeq" id="WP_154407553.1">
    <property type="nucleotide sequence ID" value="NZ_VUNR01000022.1"/>
</dbReference>
<dbReference type="EMBL" id="VUNR01000022">
    <property type="protein sequence ID" value="MSU09381.1"/>
    <property type="molecule type" value="Genomic_DNA"/>
</dbReference>
<dbReference type="SUPFAM" id="SSF53756">
    <property type="entry name" value="UDP-Glycosyltransferase/glycogen phosphorylase"/>
    <property type="match status" value="1"/>
</dbReference>
<keyword evidence="2" id="KW-1133">Transmembrane helix</keyword>
<dbReference type="Gene3D" id="3.40.50.2000">
    <property type="entry name" value="Glycogen Phosphorylase B"/>
    <property type="match status" value="1"/>
</dbReference>
<protein>
    <submittedName>
        <fullName evidence="4">Glycosyltransferase family 4 protein</fullName>
    </submittedName>
</protein>
<name>A0A6I2UJL6_9FIRM</name>
<keyword evidence="1 4" id="KW-0808">Transferase</keyword>
<sequence>MNIGIFLGYGPQVILNKEGLGRYIAGLIKGFIANGNQVTIACPNWLMDSVKCLCDDFGIQLNKIKFITTDGNPALWDVYSFLYKKKTKNLKLSSIKHFCMKIAHKKMMKLPRIRNKILFFMCTSIYAVNSFFIVFFICLLLLSKLFGNRAKIYFKNNKIAHYIVKYFCIRHIDLPLILFEKMYENEVEVLVSKINSEEMRDVWFVPALFWPQVCKITNGTVVINAPDLVSEKFPLGFAGVYNADNAIESCRKTLQHGKYFITYCDYIKQKLLKDKFSKLDEYVLSISHINNSMLNYINIGQGVNQQTGVKENLNNKFSHILLNIAMAKSSMSYGYLYRMNMVSVKYIFYASQCRPSKNIMNLLRAYEFLLHNKFIRHKLFLTVSRPSKEMKQYITEHNLENDVICFAGVSAQTLAALYCCADLVVNPTLYEGGFPFTFGEGMSVGTPSIMSDIPQVREVLAPAGLENMMFNPYSWKAIAEKIEWGLSNADLLYEQQLKLYKMMEKRTSDKVAEEYEEAFRYFISIDGR</sequence>
<evidence type="ECO:0000313" key="4">
    <source>
        <dbReference type="EMBL" id="MSU09381.1"/>
    </source>
</evidence>
<proteinExistence type="predicted"/>
<accession>A0A6I2UJL6</accession>
<dbReference type="Pfam" id="PF00534">
    <property type="entry name" value="Glycos_transf_1"/>
    <property type="match status" value="1"/>
</dbReference>
<comment type="caution">
    <text evidence="4">The sequence shown here is derived from an EMBL/GenBank/DDBJ whole genome shotgun (WGS) entry which is preliminary data.</text>
</comment>
<dbReference type="Proteomes" id="UP000433181">
    <property type="component" value="Unassembled WGS sequence"/>
</dbReference>
<keyword evidence="5" id="KW-1185">Reference proteome</keyword>
<dbReference type="PANTHER" id="PTHR46401">
    <property type="entry name" value="GLYCOSYLTRANSFERASE WBBK-RELATED"/>
    <property type="match status" value="1"/>
</dbReference>
<feature type="domain" description="Glycosyl transferase family 1" evidence="3">
    <location>
        <begin position="345"/>
        <end position="494"/>
    </location>
</feature>
<dbReference type="InterPro" id="IPR001296">
    <property type="entry name" value="Glyco_trans_1"/>
</dbReference>
<keyword evidence="2" id="KW-0472">Membrane</keyword>